<evidence type="ECO:0000313" key="13">
    <source>
        <dbReference type="Proteomes" id="UP000092528"/>
    </source>
</evidence>
<dbReference type="PROSITE" id="PS50110">
    <property type="entry name" value="RESPONSE_REGULATORY"/>
    <property type="match status" value="1"/>
</dbReference>
<protein>
    <recommendedName>
        <fullName evidence="9">Transcriptional regulatory protein</fullName>
    </recommendedName>
</protein>
<evidence type="ECO:0000256" key="9">
    <source>
        <dbReference type="PIRNR" id="PIRNR006171"/>
    </source>
</evidence>
<dbReference type="AlphaFoldDB" id="A0A1C7FDR6"/>
<dbReference type="Gene3D" id="3.40.50.2300">
    <property type="match status" value="1"/>
</dbReference>
<dbReference type="PIRSF" id="PIRSF006171">
    <property type="entry name" value="RR_citrat_malat"/>
    <property type="match status" value="1"/>
</dbReference>
<proteinExistence type="predicted"/>
<evidence type="ECO:0000256" key="6">
    <source>
        <dbReference type="ARBA" id="ARBA00023125"/>
    </source>
</evidence>
<dbReference type="GO" id="GO:0000156">
    <property type="term" value="F:phosphorelay response regulator activity"/>
    <property type="evidence" value="ECO:0007669"/>
    <property type="project" value="TreeGrafter"/>
</dbReference>
<dbReference type="Pfam" id="PF00072">
    <property type="entry name" value="Response_reg"/>
    <property type="match status" value="1"/>
</dbReference>
<dbReference type="SMART" id="SM00448">
    <property type="entry name" value="REC"/>
    <property type="match status" value="1"/>
</dbReference>
<evidence type="ECO:0000259" key="11">
    <source>
        <dbReference type="PROSITE" id="PS50110"/>
    </source>
</evidence>
<dbReference type="InterPro" id="IPR024187">
    <property type="entry name" value="Sig_transdc_resp-reg_cit/mal"/>
</dbReference>
<gene>
    <name evidence="12" type="ORF">VSVS05_03010</name>
</gene>
<keyword evidence="6 9" id="KW-0238">DNA-binding</keyword>
<evidence type="ECO:0000256" key="5">
    <source>
        <dbReference type="ARBA" id="ARBA00023015"/>
    </source>
</evidence>
<dbReference type="EMBL" id="CP016415">
    <property type="protein sequence ID" value="ANU38056.1"/>
    <property type="molecule type" value="Genomic_DNA"/>
</dbReference>
<dbReference type="InterPro" id="IPR011006">
    <property type="entry name" value="CheY-like_superfamily"/>
</dbReference>
<dbReference type="InterPro" id="IPR001789">
    <property type="entry name" value="Sig_transdc_resp-reg_receiver"/>
</dbReference>
<accession>A0A1C7FDR6</accession>
<dbReference type="GO" id="GO:0003700">
    <property type="term" value="F:DNA-binding transcription factor activity"/>
    <property type="evidence" value="ECO:0007669"/>
    <property type="project" value="InterPro"/>
</dbReference>
<reference evidence="12 13" key="1">
    <citation type="submission" date="2016-07" db="EMBL/GenBank/DDBJ databases">
        <title>Genome sequencing of Vibrio scophthalmi strain VS-05, an isolated from Paralichthys olivaceus.</title>
        <authorList>
            <person name="Han H.-J."/>
        </authorList>
    </citation>
    <scope>NUCLEOTIDE SEQUENCE [LARGE SCALE GENOMIC DNA]</scope>
    <source>
        <strain evidence="12 13">VS-05</strain>
    </source>
</reference>
<dbReference type="PANTHER" id="PTHR45526">
    <property type="entry name" value="TRANSCRIPTIONAL REGULATORY PROTEIN DPIA"/>
    <property type="match status" value="1"/>
</dbReference>
<keyword evidence="4 9" id="KW-0902">Two-component regulatory system</keyword>
<dbReference type="STRING" id="45658.VSVS12_03545"/>
<evidence type="ECO:0000256" key="7">
    <source>
        <dbReference type="ARBA" id="ARBA00023159"/>
    </source>
</evidence>
<dbReference type="Proteomes" id="UP000092528">
    <property type="component" value="Chromosome 2"/>
</dbReference>
<keyword evidence="2 9" id="KW-0963">Cytoplasm</keyword>
<evidence type="ECO:0000256" key="1">
    <source>
        <dbReference type="ARBA" id="ARBA00004496"/>
    </source>
</evidence>
<dbReference type="SUPFAM" id="SSF52172">
    <property type="entry name" value="CheY-like"/>
    <property type="match status" value="1"/>
</dbReference>
<dbReference type="GO" id="GO:0003677">
    <property type="term" value="F:DNA binding"/>
    <property type="evidence" value="ECO:0007669"/>
    <property type="project" value="UniProtKB-KW"/>
</dbReference>
<dbReference type="GO" id="GO:0005737">
    <property type="term" value="C:cytoplasm"/>
    <property type="evidence" value="ECO:0007669"/>
    <property type="project" value="UniProtKB-SubCell"/>
</dbReference>
<keyword evidence="5 9" id="KW-0805">Transcription regulation</keyword>
<keyword evidence="8 9" id="KW-0804">Transcription</keyword>
<evidence type="ECO:0000313" key="12">
    <source>
        <dbReference type="EMBL" id="ANU38056.1"/>
    </source>
</evidence>
<feature type="modified residue" description="4-aspartylphosphate" evidence="10">
    <location>
        <position position="59"/>
    </location>
</feature>
<evidence type="ECO:0000256" key="4">
    <source>
        <dbReference type="ARBA" id="ARBA00023012"/>
    </source>
</evidence>
<evidence type="ECO:0000256" key="3">
    <source>
        <dbReference type="ARBA" id="ARBA00022553"/>
    </source>
</evidence>
<evidence type="ECO:0000256" key="2">
    <source>
        <dbReference type="ARBA" id="ARBA00022490"/>
    </source>
</evidence>
<dbReference type="PANTHER" id="PTHR45526:SF1">
    <property type="entry name" value="TRANSCRIPTIONAL REGULATORY PROTEIN DCUR-RELATED"/>
    <property type="match status" value="1"/>
</dbReference>
<evidence type="ECO:0000256" key="10">
    <source>
        <dbReference type="PROSITE-ProRule" id="PRU00169"/>
    </source>
</evidence>
<feature type="domain" description="Response regulatory" evidence="11">
    <location>
        <begin position="8"/>
        <end position="124"/>
    </location>
</feature>
<dbReference type="InterPro" id="IPR048714">
    <property type="entry name" value="DpiA-like_HTH"/>
</dbReference>
<organism evidence="12 13">
    <name type="scientific">Vibrio scophthalmi</name>
    <dbReference type="NCBI Taxonomy" id="45658"/>
    <lineage>
        <taxon>Bacteria</taxon>
        <taxon>Pseudomonadati</taxon>
        <taxon>Pseudomonadota</taxon>
        <taxon>Gammaproteobacteria</taxon>
        <taxon>Vibrionales</taxon>
        <taxon>Vibrionaceae</taxon>
        <taxon>Vibrio</taxon>
    </lineage>
</organism>
<dbReference type="Pfam" id="PF20714">
    <property type="entry name" value="HTH_64"/>
    <property type="match status" value="1"/>
</dbReference>
<name>A0A1C7FDR6_9VIBR</name>
<keyword evidence="3 10" id="KW-0597">Phosphoprotein</keyword>
<dbReference type="InterPro" id="IPR051271">
    <property type="entry name" value="2C-system_Tx_regulators"/>
</dbReference>
<comment type="subcellular location">
    <subcellularLocation>
        <location evidence="1 9">Cytoplasm</location>
    </subcellularLocation>
</comment>
<keyword evidence="13" id="KW-1185">Reference proteome</keyword>
<evidence type="ECO:0000256" key="8">
    <source>
        <dbReference type="ARBA" id="ARBA00023163"/>
    </source>
</evidence>
<keyword evidence="7 9" id="KW-0010">Activator</keyword>
<sequence length="234" mass="26429">MRMTNKVRTLIIEDDEAIAQLHYQYLQANPSLDIQGIALNKQQAEMQLEILDPDLLILDVYLPDGTGLEIIQALRQQGKQTDIILITAAREAETLQQAMRLGVVEYLLKPVLLPRLDTAIAHYLKTRNKIESTEHFDQSFVDSVLNGDQVNAPSNHEHNRLPKGIDAVTLDKIRALFKQKHAWKAEEAGAQIGASRSTARRYLEFLVSTTEVKTDVVYGTVGRPERSYVWQNLG</sequence>
<dbReference type="PATRIC" id="fig|45658.7.peg.2950"/>